<reference evidence="2 3" key="1">
    <citation type="journal article" date="2016" name="Mol. Biol. Evol.">
        <title>Comparative Genomics of Early-Diverging Mushroom-Forming Fungi Provides Insights into the Origins of Lignocellulose Decay Capabilities.</title>
        <authorList>
            <person name="Nagy L.G."/>
            <person name="Riley R."/>
            <person name="Tritt A."/>
            <person name="Adam C."/>
            <person name="Daum C."/>
            <person name="Floudas D."/>
            <person name="Sun H."/>
            <person name="Yadav J.S."/>
            <person name="Pangilinan J."/>
            <person name="Larsson K.H."/>
            <person name="Matsuura K."/>
            <person name="Barry K."/>
            <person name="Labutti K."/>
            <person name="Kuo R."/>
            <person name="Ohm R.A."/>
            <person name="Bhattacharya S.S."/>
            <person name="Shirouzu T."/>
            <person name="Yoshinaga Y."/>
            <person name="Martin F.M."/>
            <person name="Grigoriev I.V."/>
            <person name="Hibbett D.S."/>
        </authorList>
    </citation>
    <scope>NUCLEOTIDE SEQUENCE [LARGE SCALE GENOMIC DNA]</scope>
    <source>
        <strain evidence="2 3">HHB9708</strain>
    </source>
</reference>
<name>A0A164NDS6_9AGAM</name>
<evidence type="ECO:0000313" key="3">
    <source>
        <dbReference type="Proteomes" id="UP000076722"/>
    </source>
</evidence>
<sequence>MPVLHDLPSELILHISRSLGIDGIVSLALTCGRFRALIISSRILAGAYDSDRITSSSEKLEPTELYKKALRSYYLSLDLSTHEKIQSSWYQDIQLDASVKYREVCHTDNGVVVLNCGKVFHFCSTHDVELWAEFSADIGFDDEDEDGAWFHGVKAYGAIGSEVFYVAYLVPILKAPSYYALHIEEFSAKPVDFGTRLRNIRNGRFHSDHVGCRMELHMRYPYVVVLPDLPHSYPTFVYDWSSGKSKKFSFVFQRDMERAIIRWAFFHPLRDSLVIRYESWSFPGDTTDVGEMDIPSQITFEDSSNDEFEGVLDTVYLKSLFHINNEDQWSNCEQDMADSAPYLTGELTWAFTLFALPHHWRGHGDEDEDDLPGDGSDKFAPRLVTLHFSDREPSPKMVTTMIPFRTDRAYRTLRFLGPELYCGMGPAQPQYGFRTFVLVPPMVGTLDPRLVELEHDLEAMLDEPSEFSVASEYLKGARFDTRTGKLTAAYPDCLLCVQY</sequence>
<dbReference type="Proteomes" id="UP000076722">
    <property type="component" value="Unassembled WGS sequence"/>
</dbReference>
<protein>
    <recommendedName>
        <fullName evidence="1">F-box domain-containing protein</fullName>
    </recommendedName>
</protein>
<keyword evidence="3" id="KW-1185">Reference proteome</keyword>
<evidence type="ECO:0000313" key="2">
    <source>
        <dbReference type="EMBL" id="KZS87608.1"/>
    </source>
</evidence>
<dbReference type="InterPro" id="IPR036047">
    <property type="entry name" value="F-box-like_dom_sf"/>
</dbReference>
<organism evidence="2 3">
    <name type="scientific">Sistotremastrum niveocremeum HHB9708</name>
    <dbReference type="NCBI Taxonomy" id="1314777"/>
    <lineage>
        <taxon>Eukaryota</taxon>
        <taxon>Fungi</taxon>
        <taxon>Dikarya</taxon>
        <taxon>Basidiomycota</taxon>
        <taxon>Agaricomycotina</taxon>
        <taxon>Agaricomycetes</taxon>
        <taxon>Sistotremastrales</taxon>
        <taxon>Sistotremastraceae</taxon>
        <taxon>Sertulicium</taxon>
        <taxon>Sertulicium niveocremeum</taxon>
    </lineage>
</organism>
<accession>A0A164NDS6</accession>
<dbReference type="AlphaFoldDB" id="A0A164NDS6"/>
<dbReference type="SUPFAM" id="SSF81383">
    <property type="entry name" value="F-box domain"/>
    <property type="match status" value="1"/>
</dbReference>
<gene>
    <name evidence="2" type="ORF">SISNIDRAFT_535304</name>
</gene>
<dbReference type="EMBL" id="KV419446">
    <property type="protein sequence ID" value="KZS87608.1"/>
    <property type="molecule type" value="Genomic_DNA"/>
</dbReference>
<dbReference type="PROSITE" id="PS50181">
    <property type="entry name" value="FBOX"/>
    <property type="match status" value="1"/>
</dbReference>
<feature type="domain" description="F-box" evidence="1">
    <location>
        <begin position="1"/>
        <end position="47"/>
    </location>
</feature>
<dbReference type="InterPro" id="IPR001810">
    <property type="entry name" value="F-box_dom"/>
</dbReference>
<dbReference type="Pfam" id="PF00646">
    <property type="entry name" value="F-box"/>
    <property type="match status" value="1"/>
</dbReference>
<evidence type="ECO:0000259" key="1">
    <source>
        <dbReference type="PROSITE" id="PS50181"/>
    </source>
</evidence>
<proteinExistence type="predicted"/>